<dbReference type="Gene3D" id="1.25.10.10">
    <property type="entry name" value="Leucine-rich Repeat Variant"/>
    <property type="match status" value="1"/>
</dbReference>
<dbReference type="InterPro" id="IPR011989">
    <property type="entry name" value="ARM-like"/>
</dbReference>
<accession>A0A9W7KTS5</accession>
<dbReference type="OrthoDB" id="206204at2759"/>
<evidence type="ECO:0000256" key="1">
    <source>
        <dbReference type="SAM" id="MobiDB-lite"/>
    </source>
</evidence>
<name>A0A9W7KTS5_9STRA</name>
<comment type="caution">
    <text evidence="2">The sequence shown here is derived from an EMBL/GenBank/DDBJ whole genome shotgun (WGS) entry which is preliminary data.</text>
</comment>
<dbReference type="EMBL" id="BRXW01000157">
    <property type="protein sequence ID" value="GMI11061.1"/>
    <property type="molecule type" value="Genomic_DNA"/>
</dbReference>
<keyword evidence="3" id="KW-1185">Reference proteome</keyword>
<protein>
    <submittedName>
        <fullName evidence="2">Uncharacterized protein</fullName>
    </submittedName>
</protein>
<evidence type="ECO:0000313" key="3">
    <source>
        <dbReference type="Proteomes" id="UP001165122"/>
    </source>
</evidence>
<reference evidence="3" key="1">
    <citation type="journal article" date="2023" name="Commun. Biol.">
        <title>Genome analysis of Parmales, the sister group of diatoms, reveals the evolutionary specialization of diatoms from phago-mixotrophs to photoautotrophs.</title>
        <authorList>
            <person name="Ban H."/>
            <person name="Sato S."/>
            <person name="Yoshikawa S."/>
            <person name="Yamada K."/>
            <person name="Nakamura Y."/>
            <person name="Ichinomiya M."/>
            <person name="Sato N."/>
            <person name="Blanc-Mathieu R."/>
            <person name="Endo H."/>
            <person name="Kuwata A."/>
            <person name="Ogata H."/>
        </authorList>
    </citation>
    <scope>NUCLEOTIDE SEQUENCE [LARGE SCALE GENOMIC DNA]</scope>
    <source>
        <strain evidence="3">NIES 3700</strain>
    </source>
</reference>
<organism evidence="2 3">
    <name type="scientific">Triparma laevis f. longispina</name>
    <dbReference type="NCBI Taxonomy" id="1714387"/>
    <lineage>
        <taxon>Eukaryota</taxon>
        <taxon>Sar</taxon>
        <taxon>Stramenopiles</taxon>
        <taxon>Ochrophyta</taxon>
        <taxon>Bolidophyceae</taxon>
        <taxon>Parmales</taxon>
        <taxon>Triparmaceae</taxon>
        <taxon>Triparma</taxon>
    </lineage>
</organism>
<gene>
    <name evidence="2" type="ORF">TrLO_g10694</name>
</gene>
<dbReference type="Proteomes" id="UP001165122">
    <property type="component" value="Unassembled WGS sequence"/>
</dbReference>
<proteinExistence type="predicted"/>
<sequence length="430" mass="47380">MASKFTSKGAKVYAVPEGEDGYDYNRGPTIIDLPKKYDYEQEGLVKEVKKKKIEYDGRILPVANSEGFAHAPPPSDLSGMINPALKLDDGHFTTFAQMELKRLMTEGKITNRPSLIKKDPRKNHNPNQNKQTKDSDSENDEYAADLTSATPKERAFISAVDTLKGVFPNIETSLSSSSSHKALLMQQMSRHAADRPSDVVFSADKFSAYISILGRTIADRNTEVSFLVLLDRLSTRNTPKELKQIVAKCLLALCKNESLDGVTITVPFLGSNKFKLQQRLFVLRLLTKEIGLSVQGSVLNCPLVMNVALDAIASQGEKVKKEGIALIVAAALSVGIERVKKYFRLKKIDSATSSFLESKILEGQAASIIKKGSRDKRRQDKKKMKKKFEGGGLDGVLEKAHEASFADNTTYIKSPVDANGETLDDDDLGF</sequence>
<feature type="region of interest" description="Disordered" evidence="1">
    <location>
        <begin position="107"/>
        <end position="146"/>
    </location>
</feature>
<dbReference type="AlphaFoldDB" id="A0A9W7KTS5"/>
<evidence type="ECO:0000313" key="2">
    <source>
        <dbReference type="EMBL" id="GMI11061.1"/>
    </source>
</evidence>